<organism evidence="2 3">
    <name type="scientific">Sphingomonas changbaiensis NBRC 104936</name>
    <dbReference type="NCBI Taxonomy" id="1219043"/>
    <lineage>
        <taxon>Bacteria</taxon>
        <taxon>Pseudomonadati</taxon>
        <taxon>Pseudomonadota</taxon>
        <taxon>Alphaproteobacteria</taxon>
        <taxon>Sphingomonadales</taxon>
        <taxon>Sphingomonadaceae</taxon>
        <taxon>Sphingomonas</taxon>
    </lineage>
</organism>
<reference evidence="2 3" key="1">
    <citation type="submission" date="2015-04" db="EMBL/GenBank/DDBJ databases">
        <title>Whole genome shotgun sequence of Sphingomonas changbaiensis NBRC 104936.</title>
        <authorList>
            <person name="Katano-Makiyama Y."/>
            <person name="Hosoyama A."/>
            <person name="Hashimoto M."/>
            <person name="Noguchi M."/>
            <person name="Tsuchikane K."/>
            <person name="Ohji S."/>
            <person name="Yamazoe A."/>
            <person name="Ichikawa N."/>
            <person name="Kimura A."/>
            <person name="Fujita N."/>
        </authorList>
    </citation>
    <scope>NUCLEOTIDE SEQUENCE [LARGE SCALE GENOMIC DNA]</scope>
    <source>
        <strain evidence="2 3">NBRC 104936</strain>
    </source>
</reference>
<name>A0A0E9MMI9_9SPHN</name>
<dbReference type="RefSeq" id="WP_046347465.1">
    <property type="nucleotide sequence ID" value="NZ_BBWU01000016.1"/>
</dbReference>
<dbReference type="AlphaFoldDB" id="A0A0E9MMI9"/>
<keyword evidence="3" id="KW-1185">Reference proteome</keyword>
<feature type="region of interest" description="Disordered" evidence="1">
    <location>
        <begin position="94"/>
        <end position="132"/>
    </location>
</feature>
<evidence type="ECO:0000256" key="1">
    <source>
        <dbReference type="SAM" id="MobiDB-lite"/>
    </source>
</evidence>
<accession>A0A0E9MMI9</accession>
<dbReference type="Proteomes" id="UP000033202">
    <property type="component" value="Unassembled WGS sequence"/>
</dbReference>
<dbReference type="EMBL" id="BBWU01000016">
    <property type="protein sequence ID" value="GAO38636.1"/>
    <property type="molecule type" value="Genomic_DNA"/>
</dbReference>
<dbReference type="Pfam" id="PF12277">
    <property type="entry name" value="DUF3618"/>
    <property type="match status" value="1"/>
</dbReference>
<evidence type="ECO:0000313" key="3">
    <source>
        <dbReference type="Proteomes" id="UP000033202"/>
    </source>
</evidence>
<evidence type="ECO:0000313" key="2">
    <source>
        <dbReference type="EMBL" id="GAO38636.1"/>
    </source>
</evidence>
<dbReference type="InterPro" id="IPR022062">
    <property type="entry name" value="DUF3618"/>
</dbReference>
<proteinExistence type="predicted"/>
<gene>
    <name evidence="2" type="ORF">SCH01S_16_01550</name>
</gene>
<comment type="caution">
    <text evidence="2">The sequence shown here is derived from an EMBL/GenBank/DDBJ whole genome shotgun (WGS) entry which is preliminary data.</text>
</comment>
<evidence type="ECO:0008006" key="4">
    <source>
        <dbReference type="Google" id="ProtNLM"/>
    </source>
</evidence>
<sequence>MSKAEVQAKASDAADARDKFMATLHELQHRLSPKTIAHDVKEKAKEKADGVKAAAKEGAVQAATHPSTVAAITVPILVYLFRKPIGRGLNALFGRGTDETPATQPYEEARAPAPLPTEPIRARPKAPAEQGA</sequence>
<dbReference type="STRING" id="1219043.SCH01S_16_01550"/>
<protein>
    <recommendedName>
        <fullName evidence="4">DUF3618 domain-containing protein</fullName>
    </recommendedName>
</protein>